<comment type="cofactor">
    <cofactor evidence="1">
        <name>pyridoxal 5'-phosphate</name>
        <dbReference type="ChEBI" id="CHEBI:597326"/>
    </cofactor>
</comment>
<dbReference type="InterPro" id="IPR001608">
    <property type="entry name" value="Ala_racemase_N"/>
</dbReference>
<organism evidence="5 6">
    <name type="scientific">Oxalobacter formigenes OXCC13</name>
    <dbReference type="NCBI Taxonomy" id="556269"/>
    <lineage>
        <taxon>Bacteria</taxon>
        <taxon>Pseudomonadati</taxon>
        <taxon>Pseudomonadota</taxon>
        <taxon>Betaproteobacteria</taxon>
        <taxon>Burkholderiales</taxon>
        <taxon>Oxalobacteraceae</taxon>
        <taxon>Oxalobacter</taxon>
    </lineage>
</organism>
<dbReference type="GeneID" id="77135265"/>
<dbReference type="RefSeq" id="WP_005880544.1">
    <property type="nucleotide sequence ID" value="NZ_CP019430.1"/>
</dbReference>
<sequence length="357" mass="40017">MAYITLDRNKLKHNYDYLNRLFDGNGISWSVVSKLLCGHPLFLEELRKLGVTRICDSRMANIKAIKKIAPDIETMCIRPPALRAIPDIVRYADISFNTEYATLEKLSAEASRQGKVHQVIIMIELGELREGVLRDDVLPIYEKTLTLPHIDIVGVGTNLSCLSGILPDYDKLNQLCLYRDLLHAKFGKAIPYVSGGTSVTIPLLTDKVVPAGINHFRIGETLFFGNDLYHDTLLPDMEHDVLKLYAEIIELEEKPLIPEGRLGTNLEGDTPEFDRNDRGKTSVRAILDIGLLDVEHTRIFPDDNAISCCGACSDMLVVDLGENTTQYKTGDTIAFSMDYMGAVRLMNSRYIGKRVIE</sequence>
<proteinExistence type="predicted"/>
<reference evidence="5 6" key="1">
    <citation type="submission" date="2009-02" db="EMBL/GenBank/DDBJ databases">
        <title>The Genome Sequence of Oxalobacter formigenes OXCC13.</title>
        <authorList>
            <consortium name="The Broad Institute Genome Sequencing Platform"/>
            <person name="Ward D."/>
            <person name="Young S.K."/>
            <person name="Kodira C.D."/>
            <person name="Zeng Q."/>
            <person name="Koehrsen M."/>
            <person name="Alvarado L."/>
            <person name="Berlin A."/>
            <person name="Borenstein D."/>
            <person name="Chen Z."/>
            <person name="Engels R."/>
            <person name="Freedman E."/>
            <person name="Gellesch M."/>
            <person name="Goldberg J."/>
            <person name="Griggs A."/>
            <person name="Gujja S."/>
            <person name="Heiman D."/>
            <person name="Hepburn T."/>
            <person name="Howarth C."/>
            <person name="Jen D."/>
            <person name="Larson L."/>
            <person name="Lewis B."/>
            <person name="Mehta T."/>
            <person name="Park D."/>
            <person name="Pearson M."/>
            <person name="Roberts A."/>
            <person name="Saif S."/>
            <person name="Shea T."/>
            <person name="Shenoy N."/>
            <person name="Sisk P."/>
            <person name="Stolte C."/>
            <person name="Sykes S."/>
            <person name="Walk T."/>
            <person name="White J."/>
            <person name="Yandava C."/>
            <person name="Allison M.J."/>
            <person name="Lander E."/>
            <person name="Nusbaum C."/>
            <person name="Galagan J."/>
            <person name="Birren B."/>
        </authorList>
    </citation>
    <scope>NUCLEOTIDE SEQUENCE [LARGE SCALE GENOMIC DNA]</scope>
    <source>
        <strain evidence="5 6">OXCC13</strain>
    </source>
</reference>
<dbReference type="PANTHER" id="PTHR30511:SF3">
    <property type="entry name" value="LYSINE RACEMASE"/>
    <property type="match status" value="1"/>
</dbReference>
<dbReference type="PANTHER" id="PTHR30511">
    <property type="entry name" value="ALANINE RACEMASE"/>
    <property type="match status" value="1"/>
</dbReference>
<dbReference type="OrthoDB" id="504078at2"/>
<dbReference type="AlphaFoldDB" id="C3X9B7"/>
<dbReference type="eggNOG" id="COG3457">
    <property type="taxonomic scope" value="Bacteria"/>
</dbReference>
<dbReference type="InterPro" id="IPR029066">
    <property type="entry name" value="PLP-binding_barrel"/>
</dbReference>
<dbReference type="GO" id="GO:0005829">
    <property type="term" value="C:cytosol"/>
    <property type="evidence" value="ECO:0007669"/>
    <property type="project" value="TreeGrafter"/>
</dbReference>
<dbReference type="Gene3D" id="3.20.20.10">
    <property type="entry name" value="Alanine racemase"/>
    <property type="match status" value="1"/>
</dbReference>
<evidence type="ECO:0000256" key="2">
    <source>
        <dbReference type="ARBA" id="ARBA00022898"/>
    </source>
</evidence>
<feature type="domain" description="Alanine racemase N-terminal" evidence="4">
    <location>
        <begin position="7"/>
        <end position="226"/>
    </location>
</feature>
<name>C3X9B7_OXAFO</name>
<dbReference type="GO" id="GO:0030170">
    <property type="term" value="F:pyridoxal phosphate binding"/>
    <property type="evidence" value="ECO:0007669"/>
    <property type="project" value="TreeGrafter"/>
</dbReference>
<keyword evidence="3" id="KW-0413">Isomerase</keyword>
<evidence type="ECO:0000259" key="4">
    <source>
        <dbReference type="Pfam" id="PF01168"/>
    </source>
</evidence>
<dbReference type="Proteomes" id="UP000005089">
    <property type="component" value="Unassembled WGS sequence"/>
</dbReference>
<keyword evidence="2" id="KW-0663">Pyridoxal phosphate</keyword>
<evidence type="ECO:0000256" key="1">
    <source>
        <dbReference type="ARBA" id="ARBA00001933"/>
    </source>
</evidence>
<dbReference type="Pfam" id="PF01168">
    <property type="entry name" value="Ala_racemase_N"/>
    <property type="match status" value="1"/>
</dbReference>
<gene>
    <name evidence="5" type="ORF">OFBG_00821</name>
</gene>
<evidence type="ECO:0000313" key="6">
    <source>
        <dbReference type="Proteomes" id="UP000005089"/>
    </source>
</evidence>
<dbReference type="HOGENOM" id="CLU_067103_0_0_4"/>
<dbReference type="EMBL" id="GG658170">
    <property type="protein sequence ID" value="EEO29793.1"/>
    <property type="molecule type" value="Genomic_DNA"/>
</dbReference>
<keyword evidence="6" id="KW-1185">Reference proteome</keyword>
<protein>
    <submittedName>
        <fullName evidence="5">Alanine racemase domain protein</fullName>
    </submittedName>
</protein>
<dbReference type="GO" id="GO:0008784">
    <property type="term" value="F:alanine racemase activity"/>
    <property type="evidence" value="ECO:0007669"/>
    <property type="project" value="TreeGrafter"/>
</dbReference>
<dbReference type="SUPFAM" id="SSF51419">
    <property type="entry name" value="PLP-binding barrel"/>
    <property type="match status" value="1"/>
</dbReference>
<dbReference type="InterPro" id="IPR000821">
    <property type="entry name" value="Ala_racemase"/>
</dbReference>
<accession>C3X9B7</accession>
<dbReference type="STRING" id="847.BRW83_1393"/>
<evidence type="ECO:0000313" key="5">
    <source>
        <dbReference type="EMBL" id="EEO29793.1"/>
    </source>
</evidence>
<evidence type="ECO:0000256" key="3">
    <source>
        <dbReference type="ARBA" id="ARBA00023235"/>
    </source>
</evidence>